<evidence type="ECO:0000313" key="3">
    <source>
        <dbReference type="EMBL" id="KAI5404003.1"/>
    </source>
</evidence>
<protein>
    <recommendedName>
        <fullName evidence="2">Integrase catalytic domain-containing protein</fullName>
    </recommendedName>
</protein>
<dbReference type="Proteomes" id="UP001058974">
    <property type="component" value="Chromosome 5"/>
</dbReference>
<evidence type="ECO:0000256" key="1">
    <source>
        <dbReference type="SAM" id="Coils"/>
    </source>
</evidence>
<evidence type="ECO:0000313" key="4">
    <source>
        <dbReference type="Proteomes" id="UP001058974"/>
    </source>
</evidence>
<organism evidence="3 4">
    <name type="scientific">Pisum sativum</name>
    <name type="common">Garden pea</name>
    <name type="synonym">Lathyrus oleraceus</name>
    <dbReference type="NCBI Taxonomy" id="3888"/>
    <lineage>
        <taxon>Eukaryota</taxon>
        <taxon>Viridiplantae</taxon>
        <taxon>Streptophyta</taxon>
        <taxon>Embryophyta</taxon>
        <taxon>Tracheophyta</taxon>
        <taxon>Spermatophyta</taxon>
        <taxon>Magnoliopsida</taxon>
        <taxon>eudicotyledons</taxon>
        <taxon>Gunneridae</taxon>
        <taxon>Pentapetalae</taxon>
        <taxon>rosids</taxon>
        <taxon>fabids</taxon>
        <taxon>Fabales</taxon>
        <taxon>Fabaceae</taxon>
        <taxon>Papilionoideae</taxon>
        <taxon>50 kb inversion clade</taxon>
        <taxon>NPAAA clade</taxon>
        <taxon>Hologalegina</taxon>
        <taxon>IRL clade</taxon>
        <taxon>Fabeae</taxon>
        <taxon>Lathyrus</taxon>
    </lineage>
</organism>
<dbReference type="InterPro" id="IPR012337">
    <property type="entry name" value="RNaseH-like_sf"/>
</dbReference>
<comment type="caution">
    <text evidence="3">The sequence shown here is derived from an EMBL/GenBank/DDBJ whole genome shotgun (WGS) entry which is preliminary data.</text>
</comment>
<gene>
    <name evidence="3" type="ORF">KIW84_051226</name>
</gene>
<dbReference type="GO" id="GO:0015074">
    <property type="term" value="P:DNA integration"/>
    <property type="evidence" value="ECO:0007669"/>
    <property type="project" value="InterPro"/>
</dbReference>
<dbReference type="SUPFAM" id="SSF53098">
    <property type="entry name" value="Ribonuclease H-like"/>
    <property type="match status" value="1"/>
</dbReference>
<dbReference type="GO" id="GO:0003676">
    <property type="term" value="F:nucleic acid binding"/>
    <property type="evidence" value="ECO:0007669"/>
    <property type="project" value="InterPro"/>
</dbReference>
<dbReference type="InterPro" id="IPR036397">
    <property type="entry name" value="RNaseH_sf"/>
</dbReference>
<feature type="coiled-coil region" evidence="1">
    <location>
        <begin position="176"/>
        <end position="210"/>
    </location>
</feature>
<dbReference type="AlphaFoldDB" id="A0A9D5ADF8"/>
<keyword evidence="4" id="KW-1185">Reference proteome</keyword>
<dbReference type="PANTHER" id="PTHR35046">
    <property type="entry name" value="ZINC KNUCKLE (CCHC-TYPE) FAMILY PROTEIN"/>
    <property type="match status" value="1"/>
</dbReference>
<dbReference type="Gramene" id="Psat05G0122600-T1">
    <property type="protein sequence ID" value="KAI5404003.1"/>
    <property type="gene ID" value="KIW84_051226"/>
</dbReference>
<dbReference type="PROSITE" id="PS50994">
    <property type="entry name" value="INTEGRASE"/>
    <property type="match status" value="1"/>
</dbReference>
<evidence type="ECO:0000259" key="2">
    <source>
        <dbReference type="PROSITE" id="PS50994"/>
    </source>
</evidence>
<dbReference type="EMBL" id="JAMSHJ010000005">
    <property type="protein sequence ID" value="KAI5404003.1"/>
    <property type="molecule type" value="Genomic_DNA"/>
</dbReference>
<dbReference type="InterPro" id="IPR001584">
    <property type="entry name" value="Integrase_cat-core"/>
</dbReference>
<feature type="domain" description="Integrase catalytic" evidence="2">
    <location>
        <begin position="83"/>
        <end position="245"/>
    </location>
</feature>
<name>A0A9D5ADF8_PEA</name>
<dbReference type="PANTHER" id="PTHR35046:SF26">
    <property type="entry name" value="RNA-DIRECTED DNA POLYMERASE"/>
    <property type="match status" value="1"/>
</dbReference>
<reference evidence="3 4" key="1">
    <citation type="journal article" date="2022" name="Nat. Genet.">
        <title>Improved pea reference genome and pan-genome highlight genomic features and evolutionary characteristics.</title>
        <authorList>
            <person name="Yang T."/>
            <person name="Liu R."/>
            <person name="Luo Y."/>
            <person name="Hu S."/>
            <person name="Wang D."/>
            <person name="Wang C."/>
            <person name="Pandey M.K."/>
            <person name="Ge S."/>
            <person name="Xu Q."/>
            <person name="Li N."/>
            <person name="Li G."/>
            <person name="Huang Y."/>
            <person name="Saxena R.K."/>
            <person name="Ji Y."/>
            <person name="Li M."/>
            <person name="Yan X."/>
            <person name="He Y."/>
            <person name="Liu Y."/>
            <person name="Wang X."/>
            <person name="Xiang C."/>
            <person name="Varshney R.K."/>
            <person name="Ding H."/>
            <person name="Gao S."/>
            <person name="Zong X."/>
        </authorList>
    </citation>
    <scope>NUCLEOTIDE SEQUENCE [LARGE SCALE GENOMIC DNA]</scope>
    <source>
        <strain evidence="3 4">cv. Zhongwan 6</strain>
    </source>
</reference>
<keyword evidence="1" id="KW-0175">Coiled coil</keyword>
<accession>A0A9D5ADF8</accession>
<sequence>MEAILIRKAFQGAYRLEDFEVYHGTRLWGRANKTGFQNCQAWEGLEDEVHGDEKLRVIVQAIISDPLSHSGFQLRGEGGLLQPLHVPAQIWTGISSMDFIGGLPKTHGVYTIMVVVDMLTKYAHFLLIRHPYTAKNIVELFVKEVVRLNGFPNSIVPDRDRVFLSSFWSDVQLSAVEEVKRLAAERNEMLKEMQEQLLKAQDQMRAHANKHRREVTYEVGDMVNMKIAPYKLKKLAKRVNQKLSP</sequence>
<dbReference type="Gene3D" id="3.30.420.10">
    <property type="entry name" value="Ribonuclease H-like superfamily/Ribonuclease H"/>
    <property type="match status" value="1"/>
</dbReference>
<proteinExistence type="predicted"/>